<protein>
    <recommendedName>
        <fullName evidence="3">Ankyrin repeat protein</fullName>
    </recommendedName>
</protein>
<dbReference type="EMBL" id="JBJJXI010000031">
    <property type="protein sequence ID" value="KAL3403348.1"/>
    <property type="molecule type" value="Genomic_DNA"/>
</dbReference>
<dbReference type="AlphaFoldDB" id="A0ABD2XES2"/>
<proteinExistence type="predicted"/>
<accession>A0ABD2XES2</accession>
<evidence type="ECO:0000313" key="1">
    <source>
        <dbReference type="EMBL" id="KAL3403348.1"/>
    </source>
</evidence>
<comment type="caution">
    <text evidence="1">The sequence shown here is derived from an EMBL/GenBank/DDBJ whole genome shotgun (WGS) entry which is preliminary data.</text>
</comment>
<keyword evidence="2" id="KW-1185">Reference proteome</keyword>
<name>A0ABD2XES2_9HYME</name>
<sequence>MEEIRSSFLRKLFHFIRNYEGQHPNIRDIFSPEAIDFLLMESIKSEDQINSKAFIDFVIKTGYKDEPTVDVDDKPLLYRTTPVHSSFRRASLKCDSRIPSLFEVYNRFDVNYIDESGLTHFHVACMIQGCDEIVEKFLELG</sequence>
<gene>
    <name evidence="1" type="ORF">TKK_003935</name>
</gene>
<evidence type="ECO:0008006" key="3">
    <source>
        <dbReference type="Google" id="ProtNLM"/>
    </source>
</evidence>
<organism evidence="1 2">
    <name type="scientific">Trichogramma kaykai</name>
    <dbReference type="NCBI Taxonomy" id="54128"/>
    <lineage>
        <taxon>Eukaryota</taxon>
        <taxon>Metazoa</taxon>
        <taxon>Ecdysozoa</taxon>
        <taxon>Arthropoda</taxon>
        <taxon>Hexapoda</taxon>
        <taxon>Insecta</taxon>
        <taxon>Pterygota</taxon>
        <taxon>Neoptera</taxon>
        <taxon>Endopterygota</taxon>
        <taxon>Hymenoptera</taxon>
        <taxon>Apocrita</taxon>
        <taxon>Proctotrupomorpha</taxon>
        <taxon>Chalcidoidea</taxon>
        <taxon>Trichogrammatidae</taxon>
        <taxon>Trichogramma</taxon>
    </lineage>
</organism>
<evidence type="ECO:0000313" key="2">
    <source>
        <dbReference type="Proteomes" id="UP001627154"/>
    </source>
</evidence>
<reference evidence="1 2" key="1">
    <citation type="journal article" date="2024" name="bioRxiv">
        <title>A reference genome for Trichogramma kaykai: A tiny desert-dwelling parasitoid wasp with competing sex-ratio distorters.</title>
        <authorList>
            <person name="Culotta J."/>
            <person name="Lindsey A.R."/>
        </authorList>
    </citation>
    <scope>NUCLEOTIDE SEQUENCE [LARGE SCALE GENOMIC DNA]</scope>
    <source>
        <strain evidence="1 2">KSX58</strain>
    </source>
</reference>
<dbReference type="Proteomes" id="UP001627154">
    <property type="component" value="Unassembled WGS sequence"/>
</dbReference>